<dbReference type="EC" id="3.1.2.-" evidence="2"/>
<evidence type="ECO:0000313" key="3">
    <source>
        <dbReference type="Proteomes" id="UP000249495"/>
    </source>
</evidence>
<dbReference type="Pfam" id="PF13472">
    <property type="entry name" value="Lipase_GDSL_2"/>
    <property type="match status" value="1"/>
</dbReference>
<evidence type="ECO:0000259" key="1">
    <source>
        <dbReference type="Pfam" id="PF13472"/>
    </source>
</evidence>
<keyword evidence="2" id="KW-0378">Hydrolase</keyword>
<reference evidence="2 3" key="1">
    <citation type="submission" date="2018-06" db="EMBL/GenBank/DDBJ databases">
        <authorList>
            <consortium name="Pathogen Informatics"/>
            <person name="Doyle S."/>
        </authorList>
    </citation>
    <scope>NUCLEOTIDE SEQUENCE [LARGE SCALE GENOMIC DNA]</scope>
    <source>
        <strain evidence="2 3">NCTC12278</strain>
    </source>
</reference>
<gene>
    <name evidence="2" type="primary">tesA</name>
    <name evidence="2" type="ORF">NCTC12278_00681</name>
</gene>
<dbReference type="PANTHER" id="PTHR30383">
    <property type="entry name" value="THIOESTERASE 1/PROTEASE 1/LYSOPHOSPHOLIPASE L1"/>
    <property type="match status" value="1"/>
</dbReference>
<dbReference type="KEGG" id="sfer:NCTC12278_00681"/>
<dbReference type="InterPro" id="IPR013830">
    <property type="entry name" value="SGNH_hydro"/>
</dbReference>
<dbReference type="STRING" id="1123303.GCA_000372425_00213"/>
<accession>A0A2X3W320</accession>
<keyword evidence="3" id="KW-1185">Reference proteome</keyword>
<dbReference type="InterPro" id="IPR036514">
    <property type="entry name" value="SGNH_hydro_sf"/>
</dbReference>
<organism evidence="2 3">
    <name type="scientific">Streptococcus ferus</name>
    <dbReference type="NCBI Taxonomy" id="1345"/>
    <lineage>
        <taxon>Bacteria</taxon>
        <taxon>Bacillati</taxon>
        <taxon>Bacillota</taxon>
        <taxon>Bacilli</taxon>
        <taxon>Lactobacillales</taxon>
        <taxon>Streptococcaceae</taxon>
        <taxon>Streptococcus</taxon>
    </lineage>
</organism>
<sequence length="227" mass="25504">MTKKLGFLFLLILCLGAFLFILPKTRVNSSEKITIAAVGDSITYGLGVGRNRKTLSYPALLAKKLGSRYDVINYGLSGRTMLSTANFPYFKEKAAANSLKSQANIVLIMLGTNDSKKVNWNADQYQTDYQKAIRRYQQMSSHPKIILMIPPRCFISQATVTRPNNRVIKEEIRHIIPQLAKKMGCQVIDLYALTQNHPDWFADGVHPNKHGNKAIAQLVYQTIKADS</sequence>
<dbReference type="SUPFAM" id="SSF52266">
    <property type="entry name" value="SGNH hydrolase"/>
    <property type="match status" value="1"/>
</dbReference>
<dbReference type="OrthoDB" id="9794725at2"/>
<dbReference type="Proteomes" id="UP000249495">
    <property type="component" value="Chromosome 1"/>
</dbReference>
<dbReference type="InterPro" id="IPR051532">
    <property type="entry name" value="Ester_Hydrolysis_Enzymes"/>
</dbReference>
<dbReference type="Gene3D" id="3.40.50.1110">
    <property type="entry name" value="SGNH hydrolase"/>
    <property type="match status" value="1"/>
</dbReference>
<name>A0A2X3W320_9STRE</name>
<evidence type="ECO:0000313" key="2">
    <source>
        <dbReference type="EMBL" id="SQF40007.1"/>
    </source>
</evidence>
<proteinExistence type="predicted"/>
<dbReference type="AlphaFoldDB" id="A0A2X3W320"/>
<dbReference type="GO" id="GO:0016787">
    <property type="term" value="F:hydrolase activity"/>
    <property type="evidence" value="ECO:0007669"/>
    <property type="project" value="UniProtKB-KW"/>
</dbReference>
<protein>
    <submittedName>
        <fullName evidence="2">Lysophospholipase L1 and related esterase</fullName>
        <ecNumber evidence="2">3.1.2.-</ecNumber>
    </submittedName>
</protein>
<feature type="domain" description="SGNH hydrolase-type esterase" evidence="1">
    <location>
        <begin position="37"/>
        <end position="214"/>
    </location>
</feature>
<dbReference type="EMBL" id="LS483343">
    <property type="protein sequence ID" value="SQF40007.1"/>
    <property type="molecule type" value="Genomic_DNA"/>
</dbReference>
<dbReference type="RefSeq" id="WP_018029542.1">
    <property type="nucleotide sequence ID" value="NZ_LS483343.1"/>
</dbReference>